<evidence type="ECO:0000313" key="15">
    <source>
        <dbReference type="EMBL" id="KAG2218876.1"/>
    </source>
</evidence>
<dbReference type="GO" id="GO:0044027">
    <property type="term" value="P:negative regulation of gene expression via chromosomal CpG island methylation"/>
    <property type="evidence" value="ECO:0007669"/>
    <property type="project" value="TreeGrafter"/>
</dbReference>
<keyword evidence="7" id="KW-0539">Nucleus</keyword>
<dbReference type="EMBL" id="JAEPRB010000206">
    <property type="protein sequence ID" value="KAG2218876.1"/>
    <property type="molecule type" value="Genomic_DNA"/>
</dbReference>
<evidence type="ECO:0000256" key="8">
    <source>
        <dbReference type="PIRSR" id="PIRSR037404-1"/>
    </source>
</evidence>
<dbReference type="PIRSF" id="PIRSF037404">
    <property type="entry name" value="DNMT1"/>
    <property type="match status" value="1"/>
</dbReference>
<feature type="compositionally biased region" description="Basic and acidic residues" evidence="13">
    <location>
        <begin position="71"/>
        <end position="89"/>
    </location>
</feature>
<evidence type="ECO:0000259" key="14">
    <source>
        <dbReference type="PROSITE" id="PS51038"/>
    </source>
</evidence>
<feature type="active site" evidence="8 9">
    <location>
        <position position="829"/>
    </location>
</feature>
<gene>
    <name evidence="15" type="ORF">INT45_003943</name>
</gene>
<dbReference type="InterPro" id="IPR022702">
    <property type="entry name" value="Cytosine_MeTrfase1_RFD"/>
</dbReference>
<keyword evidence="16" id="KW-1185">Reference proteome</keyword>
<dbReference type="NCBIfam" id="TIGR00675">
    <property type="entry name" value="dcm"/>
    <property type="match status" value="1"/>
</dbReference>
<dbReference type="PANTHER" id="PTHR10629:SF52">
    <property type="entry name" value="DNA (CYTOSINE-5)-METHYLTRANSFERASE 1"/>
    <property type="match status" value="1"/>
</dbReference>
<dbReference type="GO" id="GO:0003677">
    <property type="term" value="F:DNA binding"/>
    <property type="evidence" value="ECO:0007669"/>
    <property type="project" value="UniProtKB-KW"/>
</dbReference>
<feature type="compositionally biased region" description="Acidic residues" evidence="13">
    <location>
        <begin position="113"/>
        <end position="127"/>
    </location>
</feature>
<feature type="region of interest" description="Disordered" evidence="13">
    <location>
        <begin position="176"/>
        <end position="198"/>
    </location>
</feature>
<keyword evidence="5" id="KW-0677">Repeat</keyword>
<dbReference type="PRINTS" id="PR00105">
    <property type="entry name" value="C5METTRFRASE"/>
</dbReference>
<evidence type="ECO:0000256" key="1">
    <source>
        <dbReference type="ARBA" id="ARBA00004123"/>
    </source>
</evidence>
<name>A0A8H7RXB3_9FUNG</name>
<feature type="compositionally biased region" description="Acidic residues" evidence="13">
    <location>
        <begin position="176"/>
        <end position="189"/>
    </location>
</feature>
<dbReference type="GO" id="GO:0006346">
    <property type="term" value="P:DNA methylation-dependent constitutive heterochromatin formation"/>
    <property type="evidence" value="ECO:0007669"/>
    <property type="project" value="InterPro"/>
</dbReference>
<comment type="catalytic activity">
    <reaction evidence="11">
        <text>a 2'-deoxycytidine in DNA + S-adenosyl-L-methionine = a 5-methyl-2'-deoxycytidine in DNA + S-adenosyl-L-homocysteine + H(+)</text>
        <dbReference type="Rhea" id="RHEA:13681"/>
        <dbReference type="Rhea" id="RHEA-COMP:11369"/>
        <dbReference type="Rhea" id="RHEA-COMP:11370"/>
        <dbReference type="ChEBI" id="CHEBI:15378"/>
        <dbReference type="ChEBI" id="CHEBI:57856"/>
        <dbReference type="ChEBI" id="CHEBI:59789"/>
        <dbReference type="ChEBI" id="CHEBI:85452"/>
        <dbReference type="ChEBI" id="CHEBI:85454"/>
        <dbReference type="EC" id="2.1.1.37"/>
    </reaction>
</comment>
<dbReference type="InterPro" id="IPR043151">
    <property type="entry name" value="BAH_sf"/>
</dbReference>
<keyword evidence="6" id="KW-0238">DNA-binding</keyword>
<sequence>MTSAIKKRAYKADTVNVKLLRKKFASISKDTIGTVLRECGNDLSRAETYLKEQGQEQQGAEGRGGLKRTGSRSDNEEVEEGLKKRKTDDPNYFTPPVNLVIEDESMEVIGEQDTQEEETEQQAEYEDSDKRPMRTLTNFCLYDLNNNNRYASIDDIGAEGMDVVAFGDVAAIFVDDSDNENDDDEDDEEGQQKQTTKETANVQLSAIFYWQVHINDDVPELWLLTSYGWYKLMQPSKDYSPLYLPIYARTTIAGMAESELTVNPKLTYKKFVEILEDTTNMLGLTMTSADVEENADYLYQELSIWAEETGFDPAKSSLMKRLQKLSGSAVEYNPNNVMTVRGSVKQRGGKKKTYEVTSEPCVTSHIASVSKDMFVRHLHAIQDAANEVEKNVQNHNQAGRTKKEIYKNKTKNVEWQGESIVEEDGTVYYAQAIVDGEVIKPNDCVYLRTGGEEPWFAQVISMYENQEGNKMFHSRFFSHGKETVLNELAGERELFLLDECSENHLESVMGKCNVQHLDANEREPAIFESKDYWYYRLWYDSQNAVFEDARLHEGQGFECQSCISKGLTNAQKNVIWDDNNNGFRYKNKEYHLHDFVYLLTGPDEEPYDIGKILKINKKEKTVVVQSLERKDTNILIHDNMILNSNSEPFKDNRSLGYLDEENTVSIDELEGTCNVVERSSISDLVAFKKESPNNFFVQELKGDHCTRCKEEKEKKKQEIKSFEENAEKKKLVALDIFGGCGGLTSGMEMTGVIDTRYAIEFNSSAVVSFERNFKHTTVYNKCANLLLRRAISQHSNGEKLESMNDELGRPLQDMPKPGEIDFIYCGPPCQGFSGMNRFKKPDEIKNTLVCTALSYVDFYKPSYFLLENVRGLVSYKLGAEKTPNGVLKYILRCLTSMGYQVRFGIHQAGNHGVAQSRRRLIVWGARIGHQLPDFPEPGTCFSGTTNVTISMNNENTGNKTNICYYNRTGNRAPLPAVSVGDTISDLPAFEYKNTHHMLPDNEKYKKIRQNTIVEQLDATESIVGTEVQAYGKAPKTDFQADIRHGAEKLHNHVTRSFSALNVERVYNIPMRPGADHRDLPDALEPWCLSKKNPASARHDMWKGLYGRLNFEGRFQTQLTEMSPMGKQGTVLHPNQRRVMTVREAARVQGFPDSFIFDSANETSSARIKDMYRQIGNAVPVTLSFALGNKLREALIKEHTKKIQQS</sequence>
<dbReference type="GO" id="GO:0003886">
    <property type="term" value="F:DNA (cytosine-5-)-methyltransferase activity"/>
    <property type="evidence" value="ECO:0007669"/>
    <property type="project" value="UniProtKB-EC"/>
</dbReference>
<dbReference type="PROSITE" id="PS00095">
    <property type="entry name" value="C5_MTASE_2"/>
    <property type="match status" value="1"/>
</dbReference>
<dbReference type="Pfam" id="PF12047">
    <property type="entry name" value="DNMT1-RFD"/>
    <property type="match status" value="1"/>
</dbReference>
<evidence type="ECO:0000256" key="6">
    <source>
        <dbReference type="ARBA" id="ARBA00023125"/>
    </source>
</evidence>
<proteinExistence type="inferred from homology"/>
<keyword evidence="2 9" id="KW-0489">Methyltransferase</keyword>
<dbReference type="Gene3D" id="3.90.120.10">
    <property type="entry name" value="DNA Methylase, subunit A, domain 2"/>
    <property type="match status" value="2"/>
</dbReference>
<evidence type="ECO:0000256" key="12">
    <source>
        <dbReference type="SAM" id="Coils"/>
    </source>
</evidence>
<dbReference type="InterPro" id="IPR001025">
    <property type="entry name" value="BAH_dom"/>
</dbReference>
<dbReference type="PROSITE" id="PS51038">
    <property type="entry name" value="BAH"/>
    <property type="match status" value="2"/>
</dbReference>
<evidence type="ECO:0000256" key="4">
    <source>
        <dbReference type="ARBA" id="ARBA00022691"/>
    </source>
</evidence>
<dbReference type="InterPro" id="IPR050390">
    <property type="entry name" value="C5-Methyltransferase"/>
</dbReference>
<accession>A0A8H7RXB3</accession>
<feature type="domain" description="BAH" evidence="14">
    <location>
        <begin position="588"/>
        <end position="712"/>
    </location>
</feature>
<dbReference type="PROSITE" id="PS00094">
    <property type="entry name" value="C5_MTASE_1"/>
    <property type="match status" value="1"/>
</dbReference>
<dbReference type="PANTHER" id="PTHR10629">
    <property type="entry name" value="CYTOSINE-SPECIFIC METHYLTRANSFERASE"/>
    <property type="match status" value="1"/>
</dbReference>
<dbReference type="SUPFAM" id="SSF53335">
    <property type="entry name" value="S-adenosyl-L-methionine-dependent methyltransferases"/>
    <property type="match status" value="1"/>
</dbReference>
<dbReference type="OrthoDB" id="5376140at2759"/>
<evidence type="ECO:0000313" key="16">
    <source>
        <dbReference type="Proteomes" id="UP000646827"/>
    </source>
</evidence>
<evidence type="ECO:0000256" key="2">
    <source>
        <dbReference type="ARBA" id="ARBA00022603"/>
    </source>
</evidence>
<comment type="caution">
    <text evidence="15">The sequence shown here is derived from an EMBL/GenBank/DDBJ whole genome shotgun (WGS) entry which is preliminary data.</text>
</comment>
<evidence type="ECO:0000256" key="10">
    <source>
        <dbReference type="RuleBase" id="RU000416"/>
    </source>
</evidence>
<keyword evidence="4 9" id="KW-0949">S-adenosyl-L-methionine</keyword>
<dbReference type="Pfam" id="PF00145">
    <property type="entry name" value="DNA_methylase"/>
    <property type="match status" value="1"/>
</dbReference>
<evidence type="ECO:0000256" key="9">
    <source>
        <dbReference type="PROSITE-ProRule" id="PRU01016"/>
    </source>
</evidence>
<feature type="region of interest" description="Disordered" evidence="13">
    <location>
        <begin position="110"/>
        <end position="130"/>
    </location>
</feature>
<evidence type="ECO:0000256" key="5">
    <source>
        <dbReference type="ARBA" id="ARBA00022737"/>
    </source>
</evidence>
<dbReference type="InterPro" id="IPR001525">
    <property type="entry name" value="C5_MeTfrase"/>
</dbReference>
<dbReference type="GO" id="GO:0005634">
    <property type="term" value="C:nucleus"/>
    <property type="evidence" value="ECO:0007669"/>
    <property type="project" value="UniProtKB-SubCell"/>
</dbReference>
<reference evidence="15 16" key="1">
    <citation type="submission" date="2020-12" db="EMBL/GenBank/DDBJ databases">
        <title>Metabolic potential, ecology and presence of endohyphal bacteria is reflected in genomic diversity of Mucoromycotina.</title>
        <authorList>
            <person name="Muszewska A."/>
            <person name="Okrasinska A."/>
            <person name="Steczkiewicz K."/>
            <person name="Drgas O."/>
            <person name="Orlowska M."/>
            <person name="Perlinska-Lenart U."/>
            <person name="Aleksandrzak-Piekarczyk T."/>
            <person name="Szatraj K."/>
            <person name="Zielenkiewicz U."/>
            <person name="Pilsyk S."/>
            <person name="Malc E."/>
            <person name="Mieczkowski P."/>
            <person name="Kruszewska J.S."/>
            <person name="Biernat P."/>
            <person name="Pawlowska J."/>
        </authorList>
    </citation>
    <scope>NUCLEOTIDE SEQUENCE [LARGE SCALE GENOMIC DNA]</scope>
    <source>
        <strain evidence="15 16">CBS 142.35</strain>
    </source>
</reference>
<dbReference type="InterPro" id="IPR018117">
    <property type="entry name" value="C5_DNA_meth_AS"/>
</dbReference>
<dbReference type="AlphaFoldDB" id="A0A8H7RXB3"/>
<comment type="subcellular location">
    <subcellularLocation>
        <location evidence="1">Nucleus</location>
    </subcellularLocation>
</comment>
<evidence type="ECO:0000256" key="3">
    <source>
        <dbReference type="ARBA" id="ARBA00022679"/>
    </source>
</evidence>
<protein>
    <recommendedName>
        <fullName evidence="11">Cytosine-specific methyltransferase</fullName>
        <ecNumber evidence="11">2.1.1.37</ecNumber>
    </recommendedName>
</protein>
<evidence type="ECO:0000256" key="7">
    <source>
        <dbReference type="ARBA" id="ARBA00023242"/>
    </source>
</evidence>
<dbReference type="InterPro" id="IPR029063">
    <property type="entry name" value="SAM-dependent_MTases_sf"/>
</dbReference>
<dbReference type="GO" id="GO:0032259">
    <property type="term" value="P:methylation"/>
    <property type="evidence" value="ECO:0007669"/>
    <property type="project" value="UniProtKB-KW"/>
</dbReference>
<dbReference type="Pfam" id="PF01426">
    <property type="entry name" value="BAH"/>
    <property type="match status" value="2"/>
</dbReference>
<organism evidence="15 16">
    <name type="scientific">Circinella minor</name>
    <dbReference type="NCBI Taxonomy" id="1195481"/>
    <lineage>
        <taxon>Eukaryota</taxon>
        <taxon>Fungi</taxon>
        <taxon>Fungi incertae sedis</taxon>
        <taxon>Mucoromycota</taxon>
        <taxon>Mucoromycotina</taxon>
        <taxon>Mucoromycetes</taxon>
        <taxon>Mucorales</taxon>
        <taxon>Lichtheimiaceae</taxon>
        <taxon>Circinella</taxon>
    </lineage>
</organism>
<feature type="domain" description="BAH" evidence="14">
    <location>
        <begin position="437"/>
        <end position="550"/>
    </location>
</feature>
<keyword evidence="3 9" id="KW-0808">Transferase</keyword>
<dbReference type="PROSITE" id="PS51679">
    <property type="entry name" value="SAM_MT_C5"/>
    <property type="match status" value="1"/>
</dbReference>
<evidence type="ECO:0000256" key="13">
    <source>
        <dbReference type="SAM" id="MobiDB-lite"/>
    </source>
</evidence>
<dbReference type="Gene3D" id="3.40.50.150">
    <property type="entry name" value="Vaccinia Virus protein VP39"/>
    <property type="match status" value="1"/>
</dbReference>
<dbReference type="Gene3D" id="2.30.30.490">
    <property type="match status" value="2"/>
</dbReference>
<evidence type="ECO:0000256" key="11">
    <source>
        <dbReference type="RuleBase" id="RU000417"/>
    </source>
</evidence>
<dbReference type="GO" id="GO:0003682">
    <property type="term" value="F:chromatin binding"/>
    <property type="evidence" value="ECO:0007669"/>
    <property type="project" value="InterPro"/>
</dbReference>
<comment type="similarity">
    <text evidence="9 10">Belongs to the class I-like SAM-binding methyltransferase superfamily. C5-methyltransferase family.</text>
</comment>
<feature type="coiled-coil region" evidence="12">
    <location>
        <begin position="705"/>
        <end position="732"/>
    </location>
</feature>
<feature type="region of interest" description="Disordered" evidence="13">
    <location>
        <begin position="51"/>
        <end position="95"/>
    </location>
</feature>
<keyword evidence="12" id="KW-0175">Coiled coil</keyword>
<dbReference type="Proteomes" id="UP000646827">
    <property type="component" value="Unassembled WGS sequence"/>
</dbReference>
<dbReference type="EC" id="2.1.1.37" evidence="11"/>
<dbReference type="InterPro" id="IPR031303">
    <property type="entry name" value="C5_meth_CS"/>
</dbReference>
<dbReference type="SMART" id="SM00439">
    <property type="entry name" value="BAH"/>
    <property type="match status" value="2"/>
</dbReference>